<dbReference type="AlphaFoldDB" id="A0A3B0XFH1"/>
<dbReference type="InterPro" id="IPR007078">
    <property type="entry name" value="Haem_export_protD_CcmD"/>
</dbReference>
<feature type="transmembrane region" description="Helical" evidence="10">
    <location>
        <begin position="12"/>
        <end position="36"/>
    </location>
</feature>
<reference evidence="11" key="1">
    <citation type="submission" date="2018-06" db="EMBL/GenBank/DDBJ databases">
        <authorList>
            <person name="Zhirakovskaya E."/>
        </authorList>
    </citation>
    <scope>NUCLEOTIDE SEQUENCE</scope>
</reference>
<evidence type="ECO:0000256" key="7">
    <source>
        <dbReference type="ARBA" id="ARBA00022989"/>
    </source>
</evidence>
<dbReference type="InterPro" id="IPR052075">
    <property type="entry name" value="Heme_exporter_D"/>
</dbReference>
<protein>
    <recommendedName>
        <fullName evidence="9">Cytochrome c-type biogenesis protein CcmD</fullName>
    </recommendedName>
</protein>
<dbReference type="GO" id="GO:0015886">
    <property type="term" value="P:heme transport"/>
    <property type="evidence" value="ECO:0007669"/>
    <property type="project" value="InterPro"/>
</dbReference>
<dbReference type="NCBIfam" id="TIGR03141">
    <property type="entry name" value="cytochro_ccmD"/>
    <property type="match status" value="1"/>
</dbReference>
<organism evidence="11">
    <name type="scientific">hydrothermal vent metagenome</name>
    <dbReference type="NCBI Taxonomy" id="652676"/>
    <lineage>
        <taxon>unclassified sequences</taxon>
        <taxon>metagenomes</taxon>
        <taxon>ecological metagenomes</taxon>
    </lineage>
</organism>
<dbReference type="GO" id="GO:0017004">
    <property type="term" value="P:cytochrome complex assembly"/>
    <property type="evidence" value="ECO:0007669"/>
    <property type="project" value="UniProtKB-KW"/>
</dbReference>
<dbReference type="PANTHER" id="PTHR37531">
    <property type="entry name" value="HEME EXPORTER PROTEIN D"/>
    <property type="match status" value="1"/>
</dbReference>
<evidence type="ECO:0000256" key="10">
    <source>
        <dbReference type="SAM" id="Phobius"/>
    </source>
</evidence>
<keyword evidence="8 10" id="KW-0472">Membrane</keyword>
<keyword evidence="7 10" id="KW-1133">Transmembrane helix</keyword>
<evidence type="ECO:0000256" key="4">
    <source>
        <dbReference type="ARBA" id="ARBA00022519"/>
    </source>
</evidence>
<dbReference type="GO" id="GO:1903607">
    <property type="term" value="P:cytochrome c biosynthetic process"/>
    <property type="evidence" value="ECO:0007669"/>
    <property type="project" value="TreeGrafter"/>
</dbReference>
<keyword evidence="6" id="KW-0201">Cytochrome c-type biogenesis</keyword>
<keyword evidence="4" id="KW-0997">Cell inner membrane</keyword>
<name>A0A3B0XFH1_9ZZZZ</name>
<dbReference type="GO" id="GO:0005886">
    <property type="term" value="C:plasma membrane"/>
    <property type="evidence" value="ECO:0007669"/>
    <property type="project" value="UniProtKB-SubCell"/>
</dbReference>
<evidence type="ECO:0000256" key="9">
    <source>
        <dbReference type="ARBA" id="ARBA00032938"/>
    </source>
</evidence>
<dbReference type="PANTHER" id="PTHR37531:SF1">
    <property type="entry name" value="HEME EXPORTER PROTEIN D"/>
    <property type="match status" value="1"/>
</dbReference>
<keyword evidence="3" id="KW-1003">Cell membrane</keyword>
<gene>
    <name evidence="11" type="ORF">MNBD_GAMMA06-562</name>
</gene>
<accession>A0A3B0XFH1</accession>
<proteinExistence type="predicted"/>
<evidence type="ECO:0000313" key="11">
    <source>
        <dbReference type="EMBL" id="VAW54724.1"/>
    </source>
</evidence>
<evidence type="ECO:0000256" key="2">
    <source>
        <dbReference type="ARBA" id="ARBA00022448"/>
    </source>
</evidence>
<keyword evidence="5 10" id="KW-0812">Transmembrane</keyword>
<evidence type="ECO:0000256" key="5">
    <source>
        <dbReference type="ARBA" id="ARBA00022692"/>
    </source>
</evidence>
<sequence length="67" mass="7804">MNWPEFFHMGGYAFFVWASYGITFLIIVANIIAPMLQRKKVIARIKRAIKREKIESENKLTKSGNTE</sequence>
<evidence type="ECO:0000256" key="8">
    <source>
        <dbReference type="ARBA" id="ARBA00023136"/>
    </source>
</evidence>
<comment type="subcellular location">
    <subcellularLocation>
        <location evidence="1">Cell inner membrane</location>
        <topology evidence="1">Single-pass membrane protein</topology>
    </subcellularLocation>
</comment>
<evidence type="ECO:0000256" key="1">
    <source>
        <dbReference type="ARBA" id="ARBA00004377"/>
    </source>
</evidence>
<keyword evidence="2" id="KW-0813">Transport</keyword>
<evidence type="ECO:0000256" key="6">
    <source>
        <dbReference type="ARBA" id="ARBA00022748"/>
    </source>
</evidence>
<evidence type="ECO:0000256" key="3">
    <source>
        <dbReference type="ARBA" id="ARBA00022475"/>
    </source>
</evidence>
<dbReference type="Pfam" id="PF04995">
    <property type="entry name" value="CcmD"/>
    <property type="match status" value="1"/>
</dbReference>
<dbReference type="EMBL" id="UOFD01000079">
    <property type="protein sequence ID" value="VAW54724.1"/>
    <property type="molecule type" value="Genomic_DNA"/>
</dbReference>